<proteinExistence type="predicted"/>
<dbReference type="EMBL" id="BARV01032232">
    <property type="protein sequence ID" value="GAI32933.1"/>
    <property type="molecule type" value="Genomic_DNA"/>
</dbReference>
<evidence type="ECO:0000313" key="1">
    <source>
        <dbReference type="EMBL" id="GAI32933.1"/>
    </source>
</evidence>
<evidence type="ECO:0008006" key="2">
    <source>
        <dbReference type="Google" id="ProtNLM"/>
    </source>
</evidence>
<feature type="non-terminal residue" evidence="1">
    <location>
        <position position="51"/>
    </location>
</feature>
<reference evidence="1" key="1">
    <citation type="journal article" date="2014" name="Front. Microbiol.">
        <title>High frequency of phylogenetically diverse reductive dehalogenase-homologous genes in deep subseafloor sedimentary metagenomes.</title>
        <authorList>
            <person name="Kawai M."/>
            <person name="Futagami T."/>
            <person name="Toyoda A."/>
            <person name="Takaki Y."/>
            <person name="Nishi S."/>
            <person name="Hori S."/>
            <person name="Arai W."/>
            <person name="Tsubouchi T."/>
            <person name="Morono Y."/>
            <person name="Uchiyama I."/>
            <person name="Ito T."/>
            <person name="Fujiyama A."/>
            <person name="Inagaki F."/>
            <person name="Takami H."/>
        </authorList>
    </citation>
    <scope>NUCLEOTIDE SEQUENCE</scope>
    <source>
        <strain evidence="1">Expedition CK06-06</strain>
    </source>
</reference>
<accession>X1MNN5</accession>
<gene>
    <name evidence="1" type="ORF">S06H3_50864</name>
</gene>
<dbReference type="Pfam" id="PF07505">
    <property type="entry name" value="DUF5131"/>
    <property type="match status" value="1"/>
</dbReference>
<protein>
    <recommendedName>
        <fullName evidence="2">DUF5131 family protein</fullName>
    </recommendedName>
</protein>
<sequence length="51" mass="5745">MAAQSQIEWTESTWNPVTGCSKVSPGCKHCYAERMARRLKAMGHPNYARGF</sequence>
<dbReference type="AlphaFoldDB" id="X1MNN5"/>
<dbReference type="InterPro" id="IPR011101">
    <property type="entry name" value="DUF5131"/>
</dbReference>
<organism evidence="1">
    <name type="scientific">marine sediment metagenome</name>
    <dbReference type="NCBI Taxonomy" id="412755"/>
    <lineage>
        <taxon>unclassified sequences</taxon>
        <taxon>metagenomes</taxon>
        <taxon>ecological metagenomes</taxon>
    </lineage>
</organism>
<name>X1MNN5_9ZZZZ</name>
<comment type="caution">
    <text evidence="1">The sequence shown here is derived from an EMBL/GenBank/DDBJ whole genome shotgun (WGS) entry which is preliminary data.</text>
</comment>